<dbReference type="Proteomes" id="UP001229346">
    <property type="component" value="Unassembled WGS sequence"/>
</dbReference>
<reference evidence="1 2" key="1">
    <citation type="submission" date="2023-07" db="EMBL/GenBank/DDBJ databases">
        <title>Sorghum-associated microbial communities from plants grown in Nebraska, USA.</title>
        <authorList>
            <person name="Schachtman D."/>
        </authorList>
    </citation>
    <scope>NUCLEOTIDE SEQUENCE [LARGE SCALE GENOMIC DNA]</scope>
    <source>
        <strain evidence="1 2">CC482</strain>
    </source>
</reference>
<dbReference type="EMBL" id="JAUSSU010000002">
    <property type="protein sequence ID" value="MDQ0111779.1"/>
    <property type="molecule type" value="Genomic_DNA"/>
</dbReference>
<evidence type="ECO:0000313" key="2">
    <source>
        <dbReference type="Proteomes" id="UP001229346"/>
    </source>
</evidence>
<proteinExistence type="predicted"/>
<comment type="caution">
    <text evidence="1">The sequence shown here is derived from an EMBL/GenBank/DDBJ whole genome shotgun (WGS) entry which is preliminary data.</text>
</comment>
<evidence type="ECO:0000313" key="1">
    <source>
        <dbReference type="EMBL" id="MDQ0111779.1"/>
    </source>
</evidence>
<gene>
    <name evidence="1" type="ORF">J2T15_001212</name>
</gene>
<name>A0ABT9U024_PAEHA</name>
<protein>
    <submittedName>
        <fullName evidence="1">Uncharacterized protein</fullName>
    </submittedName>
</protein>
<accession>A0ABT9U024</accession>
<organism evidence="1 2">
    <name type="scientific">Paenibacillus harenae</name>
    <dbReference type="NCBI Taxonomy" id="306543"/>
    <lineage>
        <taxon>Bacteria</taxon>
        <taxon>Bacillati</taxon>
        <taxon>Bacillota</taxon>
        <taxon>Bacilli</taxon>
        <taxon>Bacillales</taxon>
        <taxon>Paenibacillaceae</taxon>
        <taxon>Paenibacillus</taxon>
    </lineage>
</organism>
<keyword evidence="2" id="KW-1185">Reference proteome</keyword>
<sequence>MRAYSSRLEVNIMMYLGSFSKETSAAATQVNAAAFSTLAVPQLRLTK</sequence>